<dbReference type="InterPro" id="IPR006224">
    <property type="entry name" value="PsdUridine_synth_RluA-like_CS"/>
</dbReference>
<evidence type="ECO:0000256" key="3">
    <source>
        <dbReference type="ARBA" id="ARBA00033164"/>
    </source>
</evidence>
<dbReference type="GO" id="GO:0001522">
    <property type="term" value="P:pseudouridine synthesis"/>
    <property type="evidence" value="ECO:0007669"/>
    <property type="project" value="InterPro"/>
</dbReference>
<reference evidence="5 6" key="1">
    <citation type="submission" date="2011-08" db="EMBL/GenBank/DDBJ databases">
        <title>The Genome Sequence of Johnsonella ignava ATCC 51276.</title>
        <authorList>
            <consortium name="The Broad Institute Genome Sequencing Platform"/>
            <person name="Earl A."/>
            <person name="Ward D."/>
            <person name="Feldgarden M."/>
            <person name="Gevers D."/>
            <person name="Izard J."/>
            <person name="Blanton J.M."/>
            <person name="Baranova O.V."/>
            <person name="Dewhirst F.E."/>
            <person name="Young S.K."/>
            <person name="Zeng Q."/>
            <person name="Gargeya S."/>
            <person name="Fitzgerald M."/>
            <person name="Haas B."/>
            <person name="Abouelleil A."/>
            <person name="Alvarado L."/>
            <person name="Arachchi H.M."/>
            <person name="Berlin A."/>
            <person name="Brown A."/>
            <person name="Chapman S.B."/>
            <person name="Chen Z."/>
            <person name="Dunbar C."/>
            <person name="Freedman E."/>
            <person name="Gearin G."/>
            <person name="Gellesch M."/>
            <person name="Goldberg J."/>
            <person name="Griggs A."/>
            <person name="Gujja S."/>
            <person name="Heiman D."/>
            <person name="Howarth C."/>
            <person name="Larson L."/>
            <person name="Lui A."/>
            <person name="MacDonald P.J.P."/>
            <person name="Montmayeur A."/>
            <person name="Murphy C."/>
            <person name="Neiman D."/>
            <person name="Pearson M."/>
            <person name="Priest M."/>
            <person name="Roberts A."/>
            <person name="Saif S."/>
            <person name="Shea T."/>
            <person name="Shenoy N."/>
            <person name="Sisk P."/>
            <person name="Stolte C."/>
            <person name="Sykes S."/>
            <person name="Wortman J."/>
            <person name="Nusbaum C."/>
            <person name="Birren B."/>
        </authorList>
    </citation>
    <scope>NUCLEOTIDE SEQUENCE [LARGE SCALE GENOMIC DNA]</scope>
    <source>
        <strain evidence="5 6">ATCC 51276</strain>
    </source>
</reference>
<dbReference type="Proteomes" id="UP000003011">
    <property type="component" value="Unassembled WGS sequence"/>
</dbReference>
<evidence type="ECO:0000256" key="2">
    <source>
        <dbReference type="ARBA" id="ARBA00031870"/>
    </source>
</evidence>
<dbReference type="EMBL" id="ACZL01000021">
    <property type="protein sequence ID" value="EHI55469.1"/>
    <property type="molecule type" value="Genomic_DNA"/>
</dbReference>
<sequence length="240" mass="26619">MKIVFEDESIIAVIKPSGLAAQSLRGFEPDMESELKNYLSVKSKSVNPYLGIIHRLDKPVSGIMLFAKTKKAAAGLGAQMAGREFKKKYSAAVYGKPDSDLAVYEDYIKKESASNISYICRQGTNAAKKAVMSYTLKKSIIYRDIKLSLLDIELFTGRHHQIRLQLSYHKLPIIGDRKYGITKSGIGGLKTNKVSKDIAELESFNTALICTGLAFKHPVSGKHMEFGCEPEGYIWSLFAL</sequence>
<dbReference type="PROSITE" id="PS01129">
    <property type="entry name" value="PSI_RLU"/>
    <property type="match status" value="1"/>
</dbReference>
<dbReference type="HOGENOM" id="CLU_016902_11_2_9"/>
<dbReference type="PATRIC" id="fig|679200.3.peg.1262"/>
<protein>
    <recommendedName>
        <fullName evidence="2">RNA pseudouridylate synthase</fullName>
    </recommendedName>
    <alternativeName>
        <fullName evidence="3">RNA-uridine isomerase</fullName>
    </alternativeName>
</protein>
<feature type="domain" description="Pseudouridine synthase RsuA/RluA-like" evidence="4">
    <location>
        <begin position="10"/>
        <end position="167"/>
    </location>
</feature>
<comment type="caution">
    <text evidence="5">The sequence shown here is derived from an EMBL/GenBank/DDBJ whole genome shotgun (WGS) entry which is preliminary data.</text>
</comment>
<name>G5GHZ4_9FIRM</name>
<dbReference type="Pfam" id="PF00849">
    <property type="entry name" value="PseudoU_synth_2"/>
    <property type="match status" value="1"/>
</dbReference>
<dbReference type="STRING" id="679200.HMPREF9333_01184"/>
<dbReference type="SUPFAM" id="SSF55120">
    <property type="entry name" value="Pseudouridine synthase"/>
    <property type="match status" value="1"/>
</dbReference>
<proteinExistence type="predicted"/>
<evidence type="ECO:0000259" key="4">
    <source>
        <dbReference type="Pfam" id="PF00849"/>
    </source>
</evidence>
<dbReference type="InterPro" id="IPR006145">
    <property type="entry name" value="PsdUridine_synth_RsuA/RluA"/>
</dbReference>
<dbReference type="GO" id="GO:0009982">
    <property type="term" value="F:pseudouridine synthase activity"/>
    <property type="evidence" value="ECO:0007669"/>
    <property type="project" value="InterPro"/>
</dbReference>
<evidence type="ECO:0000313" key="5">
    <source>
        <dbReference type="EMBL" id="EHI55469.1"/>
    </source>
</evidence>
<organism evidence="5 6">
    <name type="scientific">Johnsonella ignava ATCC 51276</name>
    <dbReference type="NCBI Taxonomy" id="679200"/>
    <lineage>
        <taxon>Bacteria</taxon>
        <taxon>Bacillati</taxon>
        <taxon>Bacillota</taxon>
        <taxon>Clostridia</taxon>
        <taxon>Lachnospirales</taxon>
        <taxon>Lachnospiraceae</taxon>
        <taxon>Johnsonella</taxon>
    </lineage>
</organism>
<evidence type="ECO:0000256" key="1">
    <source>
        <dbReference type="ARBA" id="ARBA00000073"/>
    </source>
</evidence>
<dbReference type="InterPro" id="IPR050188">
    <property type="entry name" value="RluA_PseudoU_synthase"/>
</dbReference>
<dbReference type="eggNOG" id="COG0564">
    <property type="taxonomic scope" value="Bacteria"/>
</dbReference>
<dbReference type="InterPro" id="IPR020103">
    <property type="entry name" value="PsdUridine_synth_cat_dom_sf"/>
</dbReference>
<dbReference type="Gene3D" id="3.30.2350.10">
    <property type="entry name" value="Pseudouridine synthase"/>
    <property type="match status" value="1"/>
</dbReference>
<dbReference type="GO" id="GO:0006396">
    <property type="term" value="P:RNA processing"/>
    <property type="evidence" value="ECO:0007669"/>
    <property type="project" value="UniProtKB-ARBA"/>
</dbReference>
<dbReference type="GO" id="GO:0140098">
    <property type="term" value="F:catalytic activity, acting on RNA"/>
    <property type="evidence" value="ECO:0007669"/>
    <property type="project" value="UniProtKB-ARBA"/>
</dbReference>
<dbReference type="AlphaFoldDB" id="G5GHZ4"/>
<dbReference type="RefSeq" id="WP_005540633.1">
    <property type="nucleotide sequence ID" value="NZ_JH378832.1"/>
</dbReference>
<keyword evidence="6" id="KW-1185">Reference proteome</keyword>
<dbReference type="PANTHER" id="PTHR21600">
    <property type="entry name" value="MITOCHONDRIAL RNA PSEUDOURIDINE SYNTHASE"/>
    <property type="match status" value="1"/>
</dbReference>
<dbReference type="CDD" id="cd02869">
    <property type="entry name" value="PseudoU_synth_RluA_like"/>
    <property type="match status" value="1"/>
</dbReference>
<comment type="catalytic activity">
    <reaction evidence="1">
        <text>a uridine in RNA = a pseudouridine in RNA</text>
        <dbReference type="Rhea" id="RHEA:48348"/>
        <dbReference type="Rhea" id="RHEA-COMP:12068"/>
        <dbReference type="Rhea" id="RHEA-COMP:12069"/>
        <dbReference type="ChEBI" id="CHEBI:65314"/>
        <dbReference type="ChEBI" id="CHEBI:65315"/>
    </reaction>
</comment>
<evidence type="ECO:0000313" key="6">
    <source>
        <dbReference type="Proteomes" id="UP000003011"/>
    </source>
</evidence>
<dbReference type="GO" id="GO:0003723">
    <property type="term" value="F:RNA binding"/>
    <property type="evidence" value="ECO:0007669"/>
    <property type="project" value="InterPro"/>
</dbReference>
<gene>
    <name evidence="5" type="ORF">HMPREF9333_01184</name>
</gene>
<accession>G5GHZ4</accession>